<sequence length="94" mass="9422">MPDNRILVREYLQVKLKEDEFSGLIGNLAGDLLRNKVGGGAGQFLGGLADDILGGGGGRVGGEGDPLLGGGGGGGRAFIPFASMSVGNCKIICC</sequence>
<dbReference type="Proteomes" id="UP000036681">
    <property type="component" value="Unplaced"/>
</dbReference>
<dbReference type="WBParaSite" id="ALUE_0000263101-mRNA-1">
    <property type="protein sequence ID" value="ALUE_0000263101-mRNA-1"/>
    <property type="gene ID" value="ALUE_0000263101"/>
</dbReference>
<keyword evidence="1" id="KW-1185">Reference proteome</keyword>
<organism evidence="1 2">
    <name type="scientific">Ascaris lumbricoides</name>
    <name type="common">Giant roundworm</name>
    <dbReference type="NCBI Taxonomy" id="6252"/>
    <lineage>
        <taxon>Eukaryota</taxon>
        <taxon>Metazoa</taxon>
        <taxon>Ecdysozoa</taxon>
        <taxon>Nematoda</taxon>
        <taxon>Chromadorea</taxon>
        <taxon>Rhabditida</taxon>
        <taxon>Spirurina</taxon>
        <taxon>Ascaridomorpha</taxon>
        <taxon>Ascaridoidea</taxon>
        <taxon>Ascarididae</taxon>
        <taxon>Ascaris</taxon>
    </lineage>
</organism>
<evidence type="ECO:0000313" key="2">
    <source>
        <dbReference type="WBParaSite" id="ALUE_0000263101-mRNA-1"/>
    </source>
</evidence>
<dbReference type="AlphaFoldDB" id="A0A0M3HM86"/>
<reference evidence="2" key="1">
    <citation type="submission" date="2017-02" db="UniProtKB">
        <authorList>
            <consortium name="WormBaseParasite"/>
        </authorList>
    </citation>
    <scope>IDENTIFICATION</scope>
</reference>
<name>A0A0M3HM86_ASCLU</name>
<protein>
    <submittedName>
        <fullName evidence="2">Uncharacterized protein</fullName>
    </submittedName>
</protein>
<accession>A0A0M3HM86</accession>
<evidence type="ECO:0000313" key="1">
    <source>
        <dbReference type="Proteomes" id="UP000036681"/>
    </source>
</evidence>
<proteinExistence type="predicted"/>